<dbReference type="EMBL" id="SDOX01000113">
    <property type="protein sequence ID" value="TFJ82402.1"/>
    <property type="molecule type" value="Genomic_DNA"/>
</dbReference>
<evidence type="ECO:0000313" key="3">
    <source>
        <dbReference type="Proteomes" id="UP000355283"/>
    </source>
</evidence>
<reference evidence="2 3" key="1">
    <citation type="submission" date="2019-01" db="EMBL/GenBank/DDBJ databases">
        <title>Nuclear Genome Assembly of the Microalgal Biofuel strain Nannochloropsis salina CCMP1776.</title>
        <authorList>
            <person name="Hovde B."/>
        </authorList>
    </citation>
    <scope>NUCLEOTIDE SEQUENCE [LARGE SCALE GENOMIC DNA]</scope>
    <source>
        <strain evidence="2 3">CCMP1776</strain>
    </source>
</reference>
<gene>
    <name evidence="2" type="ORF">NSK_006311</name>
</gene>
<dbReference type="OrthoDB" id="190267at2759"/>
<feature type="signal peptide" evidence="1">
    <location>
        <begin position="1"/>
        <end position="22"/>
    </location>
</feature>
<name>A0A4D9CT62_9STRA</name>
<keyword evidence="3" id="KW-1185">Reference proteome</keyword>
<dbReference type="Proteomes" id="UP000355283">
    <property type="component" value="Unassembled WGS sequence"/>
</dbReference>
<evidence type="ECO:0000313" key="2">
    <source>
        <dbReference type="EMBL" id="TFJ82402.1"/>
    </source>
</evidence>
<organism evidence="2 3">
    <name type="scientific">Nannochloropsis salina CCMP1776</name>
    <dbReference type="NCBI Taxonomy" id="1027361"/>
    <lineage>
        <taxon>Eukaryota</taxon>
        <taxon>Sar</taxon>
        <taxon>Stramenopiles</taxon>
        <taxon>Ochrophyta</taxon>
        <taxon>Eustigmatophyceae</taxon>
        <taxon>Eustigmatales</taxon>
        <taxon>Monodopsidaceae</taxon>
        <taxon>Microchloropsis</taxon>
        <taxon>Microchloropsis salina</taxon>
    </lineage>
</organism>
<accession>A0A4D9CT62</accession>
<proteinExistence type="predicted"/>
<protein>
    <submittedName>
        <fullName evidence="2">Uncharacterized protein</fullName>
    </submittedName>
</protein>
<dbReference type="AlphaFoldDB" id="A0A4D9CT62"/>
<comment type="caution">
    <text evidence="2">The sequence shown here is derived from an EMBL/GenBank/DDBJ whole genome shotgun (WGS) entry which is preliminary data.</text>
</comment>
<feature type="chain" id="PRO_5020041500" evidence="1">
    <location>
        <begin position="23"/>
        <end position="219"/>
    </location>
</feature>
<sequence>MARIMRSVATMAMLTFASLAVAESPMRRMQSLTGVLSGAAKDVMEDTLPAYRPDAELTMMQDTWKNGLDIMKLFETSFASAGMKAILDDVETQHQIMENLPLLASFDGFKEITGRRLDDAGEAFAAASAGDGGAMDTVNEALNKKLYPGVNTDVLKTVSASNPLSKVTGNNEIMRLINDDPIVTAALTERDPAKLDAFVKDYASSRRFRFSAPSWRSAE</sequence>
<evidence type="ECO:0000256" key="1">
    <source>
        <dbReference type="SAM" id="SignalP"/>
    </source>
</evidence>
<keyword evidence="1" id="KW-0732">Signal</keyword>